<sequence>MSTTEVKESRAGRPAAEPTAERARRAHERLLDAGAVLPAGTLPGAGRPDSPADVLTARTYAHPVLGERRVVRLVPGALGPAEDLAVDFLGLQPAGEPAEVGQVRQEALGFPAWALVHDPANGHHALALVKEMERLARQAKSKPGHAKDGFEALAVRLGRAVPHFLPTYCEEVGRIFLEQGNQTYAGTFFGKAREAERAHGLTVDEERLRAVFLEFALAGALTVKALRQYVKELSGRLDPLTAWQRFRQLCTERSAAGMAPYAGVAEDARALIRAAGLDRSEHERALLAELLASPAVDRAPGAFWKSWHGAVVELGRSDAAVRVRLLEIMPDPAGATDRTAQDASWLSVLAESGAEQLLTGPSAAGAADAGAPAADASADGAPADGTADGTSPAGWLQRWTAHIGRGWRTSGFSGETVALAGRMAARLRADGVPVDLFQGRRAGTTRIELLDLLLAEGVPVADPGPDLALDLRDWVGEARPDGRTLAAIAADPRFRPALRAAVPGVWDAAVQKGLPALPVLRELFVEWSDARADELLAARGLTSATDLLRELRTSRVAICAENPAAAERIAGIDVAGLLARTLNAGIFDELGWPALEEALDRFGAEPKDAPGRPAGNTLPEDVLLEEAWPYLIVARKGEVLVVGPEGIVLEHTLRIPDKLERWQRPRIRYVDGELLVAWYLEGKQRAYWSGRPAEVFDLGGETIVSYYGGRDEPGAPSLALPGGGRSTGERPLHAGDTRAPAEHPVIGDGTGHWTVRYDRNGGHLVELDPATGTLGRASEPPRIAAGAVAGPLDVHRTRLLPMQPGLEATPLGTDGTVLGSWVRVDGARVTTGTADGTTLVLAGTGAHARRYPVGRLGLPGGAHPLVVEQGSGLALVLTPDAVSSDSGRSDAATTWAVPDGARPADTIADLRACRPGGLDAAGTALVPPAAHWHALRPRDEHGSHALRAVTAEDAARLIDAAWPVDTEPVPAGEQRWLTVQGVRRLLADGKDSRAKLPVEAVGALLPAVGHPLLRAGVAGFARAAADLLDRAARFAPQPEAERRAKPGTAGAAEYRPEHGRDQELREAVGILLPGLGGFGRSWGTSDPWQVVNNLRTVTAVLAEPPAVPEGADGWAVPLRIDLQGDEDHHGWLHLLGRLGTVAYAAAAPLTDGAQRASLDLLLDELTTGVLADRGATLRELSLAEPLAGSTGYHQHEKRAGQVLRHGDRTVVILGCRHHQDDQVHWLAVDHDPSGVFGPVAHFTTAEERTTEEQIDASWVAGFRQALALHGATTRDHAHAADFAERTGIGTARAGLLLSPPDTLFSWYGSVLPADRLKEYGLKAGEAKAARDWLRDRDRAGLTGVWTALLPADPEALWTEGPDTAAGAAWWTERFGRLVTLPEESQAAVSGADIGHIEAVLNPVRDTWLTRTTGYRLRAGEDGGQVSLVADDPAALPGNNTLRGSVDALRWLAYHLPADSPLRPVLPQAAAAMRARLADPGLLLDYGLYSTVKDGKLAPVLRSHFGLPEEGGADADGLVRCGEALVLAPGHGGVEYAWLRPAGLTGGDDPLLELLAGLAQSYWFDSQLPALRAVLDGEPERLVALPDVPPAAGPPEAVAPDSWLQNPLFSVPGLVAEVAGAHALGEDAAVLYLQLLALPDPTDRNVARWTGWKPARLKKARAELAAAGSLVLEAKRARAGRSLFLPGGWQEAKAPALPAETWKAGLYELPTHRVALPHLPVPELFARAWRRIGDGDTPGYEELQTSKRRKARR</sequence>
<evidence type="ECO:0000313" key="2">
    <source>
        <dbReference type="EMBL" id="MFC5883444.1"/>
    </source>
</evidence>
<evidence type="ECO:0000256" key="1">
    <source>
        <dbReference type="SAM" id="MobiDB-lite"/>
    </source>
</evidence>
<dbReference type="Proteomes" id="UP001596067">
    <property type="component" value="Unassembled WGS sequence"/>
</dbReference>
<evidence type="ECO:0000313" key="3">
    <source>
        <dbReference type="Proteomes" id="UP001596067"/>
    </source>
</evidence>
<feature type="region of interest" description="Disordered" evidence="1">
    <location>
        <begin position="361"/>
        <end position="393"/>
    </location>
</feature>
<comment type="caution">
    <text evidence="2">The sequence shown here is derived from an EMBL/GenBank/DDBJ whole genome shotgun (WGS) entry which is preliminary data.</text>
</comment>
<feature type="compositionally biased region" description="Basic and acidic residues" evidence="1">
    <location>
        <begin position="1"/>
        <end position="11"/>
    </location>
</feature>
<dbReference type="EMBL" id="JBHSOD010000001">
    <property type="protein sequence ID" value="MFC5883444.1"/>
    <property type="molecule type" value="Genomic_DNA"/>
</dbReference>
<accession>A0ABW1ER55</accession>
<feature type="compositionally biased region" description="Low complexity" evidence="1">
    <location>
        <begin position="361"/>
        <end position="391"/>
    </location>
</feature>
<feature type="region of interest" description="Disordered" evidence="1">
    <location>
        <begin position="1733"/>
        <end position="1752"/>
    </location>
</feature>
<gene>
    <name evidence="2" type="ORF">ACFP0N_00445</name>
</gene>
<feature type="compositionally biased region" description="Basic and acidic residues" evidence="1">
    <location>
        <begin position="727"/>
        <end position="741"/>
    </location>
</feature>
<feature type="region of interest" description="Disordered" evidence="1">
    <location>
        <begin position="714"/>
        <end position="749"/>
    </location>
</feature>
<reference evidence="3" key="1">
    <citation type="journal article" date="2019" name="Int. J. Syst. Evol. Microbiol.">
        <title>The Global Catalogue of Microorganisms (GCM) 10K type strain sequencing project: providing services to taxonomists for standard genome sequencing and annotation.</title>
        <authorList>
            <consortium name="The Broad Institute Genomics Platform"/>
            <consortium name="The Broad Institute Genome Sequencing Center for Infectious Disease"/>
            <person name="Wu L."/>
            <person name="Ma J."/>
        </authorList>
    </citation>
    <scope>NUCLEOTIDE SEQUENCE [LARGE SCALE GENOMIC DNA]</scope>
    <source>
        <strain evidence="3">CGMCC 4.1469</strain>
    </source>
</reference>
<keyword evidence="3" id="KW-1185">Reference proteome</keyword>
<evidence type="ECO:0008006" key="4">
    <source>
        <dbReference type="Google" id="ProtNLM"/>
    </source>
</evidence>
<proteinExistence type="predicted"/>
<name>A0ABW1ER55_9ACTN</name>
<organism evidence="2 3">
    <name type="scientific">Kitasatospora aburaviensis</name>
    <dbReference type="NCBI Taxonomy" id="67265"/>
    <lineage>
        <taxon>Bacteria</taxon>
        <taxon>Bacillati</taxon>
        <taxon>Actinomycetota</taxon>
        <taxon>Actinomycetes</taxon>
        <taxon>Kitasatosporales</taxon>
        <taxon>Streptomycetaceae</taxon>
        <taxon>Kitasatospora</taxon>
    </lineage>
</organism>
<feature type="region of interest" description="Disordered" evidence="1">
    <location>
        <begin position="1"/>
        <end position="28"/>
    </location>
</feature>
<dbReference type="RefSeq" id="WP_313766249.1">
    <property type="nucleotide sequence ID" value="NZ_BAAAVH010000072.1"/>
</dbReference>
<protein>
    <recommendedName>
        <fullName evidence="4">DNA-binding protein</fullName>
    </recommendedName>
</protein>
<feature type="region of interest" description="Disordered" evidence="1">
    <location>
        <begin position="1037"/>
        <end position="1058"/>
    </location>
</feature>
<feature type="compositionally biased region" description="Basic and acidic residues" evidence="1">
    <location>
        <begin position="19"/>
        <end position="28"/>
    </location>
</feature>